<dbReference type="EMBL" id="JAMQCR010000002">
    <property type="protein sequence ID" value="MCM2534455.1"/>
    <property type="molecule type" value="Genomic_DNA"/>
</dbReference>
<comment type="caution">
    <text evidence="1">The sequence shown here is derived from an EMBL/GenBank/DDBJ whole genome shotgun (WGS) entry which is preliminary data.</text>
</comment>
<keyword evidence="2" id="KW-1185">Reference proteome</keyword>
<accession>A0ABT0WEH6</accession>
<evidence type="ECO:0000313" key="1">
    <source>
        <dbReference type="EMBL" id="MCM2534455.1"/>
    </source>
</evidence>
<evidence type="ECO:0000313" key="2">
    <source>
        <dbReference type="Proteomes" id="UP001523262"/>
    </source>
</evidence>
<name>A0ABT0WEH6_9BACI</name>
<reference evidence="1 2" key="1">
    <citation type="submission" date="2022-06" db="EMBL/GenBank/DDBJ databases">
        <authorList>
            <person name="Jeon C.O."/>
        </authorList>
    </citation>
    <scope>NUCLEOTIDE SEQUENCE [LARGE SCALE GENOMIC DNA]</scope>
    <source>
        <strain evidence="1 2">KCTC 13943</strain>
    </source>
</reference>
<organism evidence="1 2">
    <name type="scientific">Neobacillus pocheonensis</name>
    <dbReference type="NCBI Taxonomy" id="363869"/>
    <lineage>
        <taxon>Bacteria</taxon>
        <taxon>Bacillati</taxon>
        <taxon>Bacillota</taxon>
        <taxon>Bacilli</taxon>
        <taxon>Bacillales</taxon>
        <taxon>Bacillaceae</taxon>
        <taxon>Neobacillus</taxon>
    </lineage>
</organism>
<protein>
    <recommendedName>
        <fullName evidence="3">C2H2-type domain-containing protein</fullName>
    </recommendedName>
</protein>
<evidence type="ECO:0008006" key="3">
    <source>
        <dbReference type="Google" id="ProtNLM"/>
    </source>
</evidence>
<proteinExistence type="predicted"/>
<dbReference type="Proteomes" id="UP001523262">
    <property type="component" value="Unassembled WGS sequence"/>
</dbReference>
<gene>
    <name evidence="1" type="ORF">NDK43_21595</name>
</gene>
<sequence>MRLLLNIQILLRRKVKKSSTRWIIPGPKDGLHFPESLYRDLKDYCDDLWLSISEAVYLLVKREMTGFEKETQDDESILYTNEYKSNDDEYNKNHSVVEMTINVVKPTTKRIVATTERLTTKQWQINGELPCPKCGEWVSSSNFSRHAKQHGSNTHSIFTNETDLIKVNEMIKERTNSFSLNSSKLNK</sequence>